<keyword evidence="2" id="KW-1185">Reference proteome</keyword>
<sequence>MIFHYESRNENILDDKKKDAKKVLAPLKLKLEEKENQLKEDGKSVLLDMKYESRLKMNY</sequence>
<dbReference type="AlphaFoldDB" id="A0A4R8GYN9"/>
<name>A0A4R8GYN9_9FIRM</name>
<dbReference type="EMBL" id="SOEG01000011">
    <property type="protein sequence ID" value="TDX51657.1"/>
    <property type="molecule type" value="Genomic_DNA"/>
</dbReference>
<accession>A0A4R8GYN9</accession>
<dbReference type="Proteomes" id="UP000295832">
    <property type="component" value="Unassembled WGS sequence"/>
</dbReference>
<reference evidence="1 2" key="1">
    <citation type="submission" date="2019-03" db="EMBL/GenBank/DDBJ databases">
        <title>Subsurface microbial communities from deep shales in Ohio and West Virginia, USA.</title>
        <authorList>
            <person name="Wrighton K."/>
        </authorList>
    </citation>
    <scope>NUCLEOTIDE SEQUENCE [LARGE SCALE GENOMIC DNA]</scope>
    <source>
        <strain evidence="1 2">MSL 6dP</strain>
    </source>
</reference>
<proteinExistence type="predicted"/>
<comment type="caution">
    <text evidence="1">The sequence shown here is derived from an EMBL/GenBank/DDBJ whole genome shotgun (WGS) entry which is preliminary data.</text>
</comment>
<protein>
    <submittedName>
        <fullName evidence="1">Uncharacterized protein</fullName>
    </submittedName>
</protein>
<organism evidence="1 2">
    <name type="scientific">Orenia marismortui</name>
    <dbReference type="NCBI Taxonomy" id="46469"/>
    <lineage>
        <taxon>Bacteria</taxon>
        <taxon>Bacillati</taxon>
        <taxon>Bacillota</taxon>
        <taxon>Clostridia</taxon>
        <taxon>Halanaerobiales</taxon>
        <taxon>Halobacteroidaceae</taxon>
        <taxon>Orenia</taxon>
    </lineage>
</organism>
<dbReference type="RefSeq" id="WP_134116487.1">
    <property type="nucleotide sequence ID" value="NZ_SOEG01000011.1"/>
</dbReference>
<evidence type="ECO:0000313" key="1">
    <source>
        <dbReference type="EMBL" id="TDX51657.1"/>
    </source>
</evidence>
<gene>
    <name evidence="1" type="ORF">C7959_11153</name>
</gene>
<evidence type="ECO:0000313" key="2">
    <source>
        <dbReference type="Proteomes" id="UP000295832"/>
    </source>
</evidence>